<evidence type="ECO:0000313" key="2">
    <source>
        <dbReference type="EMBL" id="MBB0246839.1"/>
    </source>
</evidence>
<dbReference type="InterPro" id="IPR024726">
    <property type="entry name" value="FhuF_C"/>
</dbReference>
<proteinExistence type="predicted"/>
<dbReference type="EMBL" id="VKHT01001157">
    <property type="protein sequence ID" value="MBB0246839.1"/>
    <property type="molecule type" value="Genomic_DNA"/>
</dbReference>
<dbReference type="Proteomes" id="UP000538929">
    <property type="component" value="Unassembled WGS sequence"/>
</dbReference>
<reference evidence="3" key="1">
    <citation type="submission" date="2019-10" db="EMBL/GenBank/DDBJ databases">
        <title>Streptomyces sp. nov., a novel actinobacterium isolated from alkaline environment.</title>
        <authorList>
            <person name="Golinska P."/>
        </authorList>
    </citation>
    <scope>NUCLEOTIDE SEQUENCE [LARGE SCALE GENOMIC DNA]</scope>
    <source>
        <strain evidence="3">DSM 42118</strain>
    </source>
</reference>
<comment type="caution">
    <text evidence="2">The sequence shown here is derived from an EMBL/GenBank/DDBJ whole genome shotgun (WGS) entry which is preliminary data.</text>
</comment>
<evidence type="ECO:0000313" key="3">
    <source>
        <dbReference type="Proteomes" id="UP000538929"/>
    </source>
</evidence>
<organism evidence="2 3">
    <name type="scientific">Streptomyces alkaliphilus</name>
    <dbReference type="NCBI Taxonomy" id="1472722"/>
    <lineage>
        <taxon>Bacteria</taxon>
        <taxon>Bacillati</taxon>
        <taxon>Actinomycetota</taxon>
        <taxon>Actinomycetes</taxon>
        <taxon>Kitasatosporales</taxon>
        <taxon>Streptomycetaceae</taxon>
        <taxon>Streptomyces</taxon>
    </lineage>
</organism>
<keyword evidence="3" id="KW-1185">Reference proteome</keyword>
<dbReference type="GO" id="GO:0051537">
    <property type="term" value="F:2 iron, 2 sulfur cluster binding"/>
    <property type="evidence" value="ECO:0007669"/>
    <property type="project" value="InterPro"/>
</dbReference>
<sequence length="229" mass="23680">MTSPAQAPPAAVAAALADVATLGGFFAPVVAGPDEGWHPVAESHAAGSADLVADNARRYGTTEPRVAASVVQLGHAARLWSPLLACAVAHGVVPDPADLQRADDGPALRFPSPAGWWTRDAGESSALLYRLVMEECLAAMAAGLRVRVAPRLLIGNAASALVEAGRALVAARPGLREPATDLVTRLLATGVLVGTGEITDSALAFRRRSCCLFYRVPPGDRCGDCSLDR</sequence>
<dbReference type="AlphaFoldDB" id="A0A7W3THB1"/>
<dbReference type="RefSeq" id="WP_182608120.1">
    <property type="nucleotide sequence ID" value="NZ_VKHT01001157.1"/>
</dbReference>
<accession>A0A7W3THB1</accession>
<gene>
    <name evidence="2" type="ORF">FNQ90_22635</name>
</gene>
<protein>
    <submittedName>
        <fullName evidence="2">Iron reductase</fullName>
    </submittedName>
</protein>
<dbReference type="Pfam" id="PF11575">
    <property type="entry name" value="FhuF_C"/>
    <property type="match status" value="1"/>
</dbReference>
<name>A0A7W3THB1_9ACTN</name>
<evidence type="ECO:0000259" key="1">
    <source>
        <dbReference type="Pfam" id="PF11575"/>
    </source>
</evidence>
<feature type="domain" description="Ferric siderophore reductase C-terminal" evidence="1">
    <location>
        <begin position="207"/>
        <end position="225"/>
    </location>
</feature>